<dbReference type="GeneTree" id="ENSGT00940000157244"/>
<dbReference type="GO" id="GO:0090435">
    <property type="term" value="P:protein localization to nuclear envelope"/>
    <property type="evidence" value="ECO:0007669"/>
    <property type="project" value="TreeGrafter"/>
</dbReference>
<evidence type="ECO:0000256" key="11">
    <source>
        <dbReference type="RuleBase" id="RU000685"/>
    </source>
</evidence>
<evidence type="ECO:0000256" key="9">
    <source>
        <dbReference type="ARBA" id="ARBA00023289"/>
    </source>
</evidence>
<evidence type="ECO:0000256" key="12">
    <source>
        <dbReference type="SAM" id="Coils"/>
    </source>
</evidence>
<feature type="coiled-coil region" evidence="12">
    <location>
        <begin position="301"/>
        <end position="357"/>
    </location>
</feature>
<evidence type="ECO:0000256" key="8">
    <source>
        <dbReference type="ARBA" id="ARBA00023288"/>
    </source>
</evidence>
<dbReference type="GO" id="GO:0005654">
    <property type="term" value="C:nucleoplasm"/>
    <property type="evidence" value="ECO:0007669"/>
    <property type="project" value="UniProtKB-SubCell"/>
</dbReference>
<dbReference type="AlphaFoldDB" id="A0A8C3FWV1"/>
<keyword evidence="7" id="KW-0539">Nucleus</keyword>
<evidence type="ECO:0000256" key="3">
    <source>
        <dbReference type="ARBA" id="ARBA00022481"/>
    </source>
</evidence>
<feature type="coiled-coil region" evidence="12">
    <location>
        <begin position="74"/>
        <end position="214"/>
    </location>
</feature>
<dbReference type="GO" id="GO:0051664">
    <property type="term" value="P:nuclear pore localization"/>
    <property type="evidence" value="ECO:0007669"/>
    <property type="project" value="TreeGrafter"/>
</dbReference>
<dbReference type="SUPFAM" id="SSF74853">
    <property type="entry name" value="Lamin A/C globular tail domain"/>
    <property type="match status" value="1"/>
</dbReference>
<feature type="region of interest" description="Disordered" evidence="13">
    <location>
        <begin position="372"/>
        <end position="424"/>
    </location>
</feature>
<dbReference type="SUPFAM" id="SSF64593">
    <property type="entry name" value="Intermediate filament protein, coiled coil region"/>
    <property type="match status" value="2"/>
</dbReference>
<protein>
    <recommendedName>
        <fullName evidence="18">Lamin A/C</fullName>
    </recommendedName>
</protein>
<evidence type="ECO:0000259" key="14">
    <source>
        <dbReference type="PROSITE" id="PS51841"/>
    </source>
</evidence>
<comment type="subcellular location">
    <subcellularLocation>
        <location evidence="10">Nucleus lamina</location>
    </subcellularLocation>
    <subcellularLocation>
        <location evidence="1">Nucleus matrix</location>
    </subcellularLocation>
    <subcellularLocation>
        <location evidence="2">Nucleus</location>
        <location evidence="2">Nucleoplasm</location>
    </subcellularLocation>
</comment>
<dbReference type="Gene3D" id="1.20.5.1160">
    <property type="entry name" value="Vasodilator-stimulated phosphoprotein"/>
    <property type="match status" value="2"/>
</dbReference>
<dbReference type="PROSITE" id="PS51842">
    <property type="entry name" value="IF_ROD_2"/>
    <property type="match status" value="1"/>
</dbReference>
<name>A0A8C3FWV1_CHRPI</name>
<dbReference type="Pfam" id="PF00038">
    <property type="entry name" value="Filament"/>
    <property type="match status" value="1"/>
</dbReference>
<sequence length="562" mass="64146">LPGASAPLTNQSRGVAGYQSRMTRLQEKENLQKLNDRLAVYIGWVRSLESQNAGHRLRIPIPDEVSSRELSSIKVAYESELADARKTLDSVAKERARLQLELSKVREEAVCWLCSRNAKKERDLQAAQARLDSRKTQLNSKEAALTTTLGEKRNLESQVQELRVQVDKLEAALGEVKKQLQDEMLRRVDAENRLQTLKEELDFQKNIYSEGRNKTERRHETRLEEIDSSRQQEFESKVADALRGLRAQHEEEVKWYKEELEKTYRSKLENAKQSAERNSSMVGAAHEELQQSRIRIDSLSLAAKESQLRDLEDALARERETSRRILSDKEREMADMRARMQQQLDEYQELLDIKLALDMEIHAYRKLLEGEEERLRLSPSPSSQKGGSRIHVSHSTTPGSSKKRKLEDGERRTSFSQHARTSGRVAVEEVDLEGKFVRLRNKSNEDQAMGNWQIKRQNGDEALISYRFPPKFTLKAGQVVTIWASGAGATHSPPTDMVWKAQSSWGSGDSLRTALVNSSREEVAMKKLVRTVIINDDEEDGGSVHPRVSVMVCQGQAVEYRE</sequence>
<evidence type="ECO:0000256" key="5">
    <source>
        <dbReference type="ARBA" id="ARBA00022754"/>
    </source>
</evidence>
<evidence type="ECO:0000256" key="13">
    <source>
        <dbReference type="SAM" id="MobiDB-lite"/>
    </source>
</evidence>
<dbReference type="GO" id="GO:0016363">
    <property type="term" value="C:nuclear matrix"/>
    <property type="evidence" value="ECO:0007669"/>
    <property type="project" value="UniProtKB-SubCell"/>
</dbReference>
<evidence type="ECO:0000256" key="6">
    <source>
        <dbReference type="ARBA" id="ARBA00023054"/>
    </source>
</evidence>
<dbReference type="Pfam" id="PF00932">
    <property type="entry name" value="LTD"/>
    <property type="match status" value="1"/>
</dbReference>
<comment type="similarity">
    <text evidence="11">Belongs to the intermediate filament family.</text>
</comment>
<dbReference type="Gene3D" id="1.20.5.170">
    <property type="match status" value="1"/>
</dbReference>
<dbReference type="PROSITE" id="PS51841">
    <property type="entry name" value="LTD"/>
    <property type="match status" value="1"/>
</dbReference>
<organism evidence="16 17">
    <name type="scientific">Chrysemys picta bellii</name>
    <name type="common">Western painted turtle</name>
    <name type="synonym">Emys bellii</name>
    <dbReference type="NCBI Taxonomy" id="8478"/>
    <lineage>
        <taxon>Eukaryota</taxon>
        <taxon>Metazoa</taxon>
        <taxon>Chordata</taxon>
        <taxon>Craniata</taxon>
        <taxon>Vertebrata</taxon>
        <taxon>Euteleostomi</taxon>
        <taxon>Archelosauria</taxon>
        <taxon>Testudinata</taxon>
        <taxon>Testudines</taxon>
        <taxon>Cryptodira</taxon>
        <taxon>Durocryptodira</taxon>
        <taxon>Testudinoidea</taxon>
        <taxon>Emydidae</taxon>
        <taxon>Chrysemys</taxon>
    </lineage>
</organism>
<dbReference type="PROSITE" id="PS00226">
    <property type="entry name" value="IF_ROD_1"/>
    <property type="match status" value="1"/>
</dbReference>
<dbReference type="InterPro" id="IPR001322">
    <property type="entry name" value="Lamin_tail_dom"/>
</dbReference>
<keyword evidence="6 12" id="KW-0175">Coiled coil</keyword>
<evidence type="ECO:0000256" key="1">
    <source>
        <dbReference type="ARBA" id="ARBA00004109"/>
    </source>
</evidence>
<feature type="domain" description="LTD" evidence="14">
    <location>
        <begin position="413"/>
        <end position="536"/>
    </location>
</feature>
<reference evidence="16" key="2">
    <citation type="submission" date="2025-09" db="UniProtKB">
        <authorList>
            <consortium name="Ensembl"/>
        </authorList>
    </citation>
    <scope>IDENTIFICATION</scope>
</reference>
<evidence type="ECO:0000256" key="10">
    <source>
        <dbReference type="ARBA" id="ARBA00024186"/>
    </source>
</evidence>
<dbReference type="GO" id="GO:0005652">
    <property type="term" value="C:nuclear lamina"/>
    <property type="evidence" value="ECO:0007669"/>
    <property type="project" value="UniProtKB-SubCell"/>
</dbReference>
<dbReference type="GO" id="GO:0031507">
    <property type="term" value="P:heterochromatin formation"/>
    <property type="evidence" value="ECO:0007669"/>
    <property type="project" value="TreeGrafter"/>
</dbReference>
<dbReference type="GO" id="GO:0005882">
    <property type="term" value="C:intermediate filament"/>
    <property type="evidence" value="ECO:0007669"/>
    <property type="project" value="UniProtKB-KW"/>
</dbReference>
<dbReference type="PANTHER" id="PTHR45721:SF5">
    <property type="entry name" value="PRELAMIN-A_C"/>
    <property type="match status" value="1"/>
</dbReference>
<dbReference type="FunFam" id="2.60.40.1260:FF:000001">
    <property type="entry name" value="Lamin A/C"/>
    <property type="match status" value="1"/>
</dbReference>
<dbReference type="Proteomes" id="UP000694380">
    <property type="component" value="Unplaced"/>
</dbReference>
<dbReference type="SMART" id="SM01391">
    <property type="entry name" value="Filament"/>
    <property type="match status" value="1"/>
</dbReference>
<keyword evidence="17" id="KW-1185">Reference proteome</keyword>
<dbReference type="InterPro" id="IPR039008">
    <property type="entry name" value="IF_rod_dom"/>
</dbReference>
<dbReference type="InterPro" id="IPR036415">
    <property type="entry name" value="Lamin_tail_dom_sf"/>
</dbReference>
<dbReference type="PANTHER" id="PTHR45721">
    <property type="entry name" value="LAMIN DM0-RELATED"/>
    <property type="match status" value="1"/>
</dbReference>
<keyword evidence="5 11" id="KW-0403">Intermediate filament</keyword>
<dbReference type="GO" id="GO:0005200">
    <property type="term" value="F:structural constituent of cytoskeleton"/>
    <property type="evidence" value="ECO:0007669"/>
    <property type="project" value="TreeGrafter"/>
</dbReference>
<evidence type="ECO:0000256" key="2">
    <source>
        <dbReference type="ARBA" id="ARBA00004642"/>
    </source>
</evidence>
<reference evidence="16" key="1">
    <citation type="submission" date="2025-08" db="UniProtKB">
        <authorList>
            <consortium name="Ensembl"/>
        </authorList>
    </citation>
    <scope>IDENTIFICATION</scope>
</reference>
<evidence type="ECO:0000256" key="4">
    <source>
        <dbReference type="ARBA" id="ARBA00022553"/>
    </source>
</evidence>
<dbReference type="FunFam" id="1.20.5.170:FF:000033">
    <property type="entry name" value="Lamin A/C"/>
    <property type="match status" value="1"/>
</dbReference>
<keyword evidence="8" id="KW-0449">Lipoprotein</keyword>
<evidence type="ECO:0008006" key="18">
    <source>
        <dbReference type="Google" id="ProtNLM"/>
    </source>
</evidence>
<dbReference type="GO" id="GO:0006998">
    <property type="term" value="P:nuclear envelope organization"/>
    <property type="evidence" value="ECO:0007669"/>
    <property type="project" value="TreeGrafter"/>
</dbReference>
<dbReference type="Gene3D" id="2.60.40.1260">
    <property type="entry name" value="Lamin Tail domain"/>
    <property type="match status" value="1"/>
</dbReference>
<keyword evidence="3" id="KW-0488">Methylation</keyword>
<feature type="coiled-coil region" evidence="12">
    <location>
        <begin position="239"/>
        <end position="277"/>
    </location>
</feature>
<proteinExistence type="inferred from homology"/>
<accession>A0A8C3FWV1</accession>
<keyword evidence="4" id="KW-0597">Phosphoprotein</keyword>
<dbReference type="InterPro" id="IPR018039">
    <property type="entry name" value="IF_conserved"/>
</dbReference>
<evidence type="ECO:0000313" key="16">
    <source>
        <dbReference type="Ensembl" id="ENSCPBP00000015050.1"/>
    </source>
</evidence>
<dbReference type="GO" id="GO:0007097">
    <property type="term" value="P:nuclear migration"/>
    <property type="evidence" value="ECO:0007669"/>
    <property type="project" value="TreeGrafter"/>
</dbReference>
<keyword evidence="9" id="KW-0636">Prenylation</keyword>
<dbReference type="Ensembl" id="ENSCPBT00000017833.1">
    <property type="protein sequence ID" value="ENSCPBP00000015050.1"/>
    <property type="gene ID" value="ENSCPBG00000011091.1"/>
</dbReference>
<evidence type="ECO:0000313" key="17">
    <source>
        <dbReference type="Proteomes" id="UP000694380"/>
    </source>
</evidence>
<evidence type="ECO:0000256" key="7">
    <source>
        <dbReference type="ARBA" id="ARBA00023242"/>
    </source>
</evidence>
<evidence type="ECO:0000259" key="15">
    <source>
        <dbReference type="PROSITE" id="PS51842"/>
    </source>
</evidence>
<feature type="domain" description="IF rod" evidence="15">
    <location>
        <begin position="27"/>
        <end position="375"/>
    </location>
</feature>